<dbReference type="InterPro" id="IPR029058">
    <property type="entry name" value="AB_hydrolase_fold"/>
</dbReference>
<evidence type="ECO:0000256" key="1">
    <source>
        <dbReference type="SAM" id="SignalP"/>
    </source>
</evidence>
<dbReference type="AlphaFoldDB" id="A0A1L7XIK5"/>
<reference evidence="2 3" key="1">
    <citation type="submission" date="2016-03" db="EMBL/GenBank/DDBJ databases">
        <authorList>
            <person name="Ploux O."/>
        </authorList>
    </citation>
    <scope>NUCLEOTIDE SEQUENCE [LARGE SCALE GENOMIC DNA]</scope>
    <source>
        <strain evidence="2 3">UAMH 11012</strain>
    </source>
</reference>
<keyword evidence="1" id="KW-0732">Signal</keyword>
<dbReference type="SUPFAM" id="SSF53474">
    <property type="entry name" value="alpha/beta-Hydrolases"/>
    <property type="match status" value="1"/>
</dbReference>
<gene>
    <name evidence="2" type="ORF">PAC_14760</name>
</gene>
<name>A0A1L7XIK5_9HELO</name>
<proteinExistence type="predicted"/>
<dbReference type="InterPro" id="IPR053228">
    <property type="entry name" value="Stereospecific_Lipase"/>
</dbReference>
<evidence type="ECO:0000313" key="3">
    <source>
        <dbReference type="Proteomes" id="UP000184330"/>
    </source>
</evidence>
<dbReference type="PANTHER" id="PTHR37574">
    <property type="entry name" value="LIPASE B"/>
    <property type="match status" value="1"/>
</dbReference>
<feature type="signal peptide" evidence="1">
    <location>
        <begin position="1"/>
        <end position="17"/>
    </location>
</feature>
<evidence type="ECO:0000313" key="2">
    <source>
        <dbReference type="EMBL" id="CZR64861.1"/>
    </source>
</evidence>
<feature type="chain" id="PRO_5012250765" evidence="1">
    <location>
        <begin position="18"/>
        <end position="428"/>
    </location>
</feature>
<sequence>MRSYTLLAAVVAPLVHAVPAPKPAPVAAPAPAPLPMPQVVVTNPITGLLGSLLQGSLSLGSLSSAVPAVISDTAQLVDSTVPVLEAIANGTLLGTDTPAVVQKLFQAVQPTSTPTSIQDAMTKAAGAFGVSNANSAPAPEQNILENVLTLVLEGFTSSDIQAVLSGASPFTNTATNVNRPVPLLKTFYNTVFGNAPFSVPEAQLRAAMYIPPGFTWRKKQPVLMSPGTGATGSVNFQSNIGKLLAQENFADPVYLNIPNALLSDAQINAEYVAYALQYLYALTSKKPAIVTWSQGSLDAQWAFKYWPSVPKIVTDHIAISPDYHGTVLAYILCPGFALGNSIACVPSVIQQEYNSQFVTKLRSNGGDSAYVPTTTVYSLLDEIVQPQVGTAASGFLNDARNIGVSNTFLQGACLGQPAGGVYLHEGVL</sequence>
<accession>A0A1L7XIK5</accession>
<dbReference type="EMBL" id="FJOG01000028">
    <property type="protein sequence ID" value="CZR64861.1"/>
    <property type="molecule type" value="Genomic_DNA"/>
</dbReference>
<keyword evidence="3" id="KW-1185">Reference proteome</keyword>
<dbReference type="Gene3D" id="3.40.50.1820">
    <property type="entry name" value="alpha/beta hydrolase"/>
    <property type="match status" value="1"/>
</dbReference>
<organism evidence="2 3">
    <name type="scientific">Phialocephala subalpina</name>
    <dbReference type="NCBI Taxonomy" id="576137"/>
    <lineage>
        <taxon>Eukaryota</taxon>
        <taxon>Fungi</taxon>
        <taxon>Dikarya</taxon>
        <taxon>Ascomycota</taxon>
        <taxon>Pezizomycotina</taxon>
        <taxon>Leotiomycetes</taxon>
        <taxon>Helotiales</taxon>
        <taxon>Mollisiaceae</taxon>
        <taxon>Phialocephala</taxon>
        <taxon>Phialocephala fortinii species complex</taxon>
    </lineage>
</organism>
<dbReference type="STRING" id="576137.A0A1L7XIK5"/>
<protein>
    <submittedName>
        <fullName evidence="2">Related to lipase B</fullName>
    </submittedName>
</protein>
<dbReference type="OrthoDB" id="4605274at2759"/>
<dbReference type="PANTHER" id="PTHR37574:SF1">
    <property type="entry name" value="LIPASE B"/>
    <property type="match status" value="1"/>
</dbReference>
<dbReference type="Proteomes" id="UP000184330">
    <property type="component" value="Unassembled WGS sequence"/>
</dbReference>